<evidence type="ECO:0000256" key="4">
    <source>
        <dbReference type="ARBA" id="ARBA00022695"/>
    </source>
</evidence>
<reference evidence="12" key="1">
    <citation type="submission" date="2023-06" db="EMBL/GenBank/DDBJ databases">
        <title>Conoideocrella luteorostrata (Hypocreales: Clavicipitaceae), a potential biocontrol fungus for elongate hemlock scale in United States Christmas tree production areas.</title>
        <authorList>
            <person name="Barrett H."/>
            <person name="Lovett B."/>
            <person name="Macias A.M."/>
            <person name="Stajich J.E."/>
            <person name="Kasson M.T."/>
        </authorList>
    </citation>
    <scope>NUCLEOTIDE SEQUENCE</scope>
    <source>
        <strain evidence="12">ARSEF 14590</strain>
    </source>
</reference>
<dbReference type="Pfam" id="PF26253">
    <property type="entry name" value="RdRP_head"/>
    <property type="match status" value="1"/>
</dbReference>
<dbReference type="PANTHER" id="PTHR23079:SF55">
    <property type="entry name" value="RNA-DIRECTED RNA POLYMERASE"/>
    <property type="match status" value="1"/>
</dbReference>
<accession>A0AAJ0CF38</accession>
<sequence length="1159" mass="131194">MASRRRLAAPGPGALELKLSSLSFGCMLKPSLMRIMKSSYSAALSLEVDVQRRQINIFFPLFTEPSKANSWAKSRSIFQISIDLSTIKTVFESSSEQNFRHLVIPLPRPPKYFRKNDTVNNSLQWGAGNIWYRATDILQTSENLRHPVSLQSDTPDGYNIGRWTAFRLSLKKDALSSKSYERLLSFLAECNVTIRGNCEFETTQDSLGAWQFLDHPSSVRADQPSALLGLPPIVHLEFVVRYQLEVCISRGILNEYTIGLEFLQRLASLSPQDATRRLEYLADQDSKLFEPMELFDMEDAEFYVPPSSKIPHYCAYVRKASITPTTILFSTPTVETSNRVFRQYSQLQDRFLRIQFLEESESGSIGINKFHNEDIWKRVRRTLFEGIRIGHRVYEFLAFGNSQLRQNGAYFFCPTNNVSCDDMRAWMGQFDHIKIVAKYGARLGQCFSTTREIRGIPVPEIKRIDDIERNGYCFTDGVGRISKFLAQAIMQDMTLDVLSEPTAFQFRMGGSKGVLVVWPEHVKRMEVHTRHSQDKFSSKSRSLEVIRCATHATATLNRQTVTILQSLGVPQMAFLRLLRDQIQSFEKASKDCSVAVQLLTKFVDENQSSLVLAELLKAGFKTSGAVGDAPGVKEPFVSNLLNLWISWSFRLLKEKARIHIPQSAFVLGCVDETGTLRGHSRETEGSSDKDVNKLPQIFLQVANPDHNQKTVIHGVCIVGRNPSLHPGDIRVVQAVDNPRLRHLSNVVIFPSTGDRPIPNMLSGGDLDGDDFFVIWDPELIPSEWNHPPMNYQGPKPRELDRDVAVDDMREFFVNYMKNDVLPLIATAHLCFADQEGPKSQKCLKLADQHSKAVDYPKTGEPATFDRKEAPKRWPHFMEKRAKITYRSNKALGAVFDEVVKHTIQFHPSSEHAFDNRILEKFEIGQETLNAAKKIKTQYDISVGRLLVQYDVKTEFELYSGWALSKPRIGSDYKRQEELGQEYGALKQRFREQCYKEIGSDRREESREESLEKFVAAMYKITAEQDKAAREPEGDGDEGDRPRVPLISFPWIFHWVMIKLAMGKTYKPGKAVLAAAQRWPPMNPPTPMEPLSDHSKSVAIHPLATGMAPAATPTVPESGSAVHDEDEDEDIYSDDRLTPTSEADSALLDRLAAVIGTGED</sequence>
<feature type="domain" description="RDRP core" evidence="10">
    <location>
        <begin position="322"/>
        <end position="898"/>
    </location>
</feature>
<evidence type="ECO:0000256" key="3">
    <source>
        <dbReference type="ARBA" id="ARBA00022679"/>
    </source>
</evidence>
<evidence type="ECO:0000256" key="6">
    <source>
        <dbReference type="ARBA" id="ARBA00023158"/>
    </source>
</evidence>
<evidence type="ECO:0000256" key="5">
    <source>
        <dbReference type="ARBA" id="ARBA00022884"/>
    </source>
</evidence>
<dbReference type="GO" id="GO:0030422">
    <property type="term" value="P:siRNA processing"/>
    <property type="evidence" value="ECO:0007669"/>
    <property type="project" value="TreeGrafter"/>
</dbReference>
<evidence type="ECO:0000313" key="13">
    <source>
        <dbReference type="Proteomes" id="UP001251528"/>
    </source>
</evidence>
<dbReference type="InterPro" id="IPR007855">
    <property type="entry name" value="RDRP"/>
</dbReference>
<dbReference type="AlphaFoldDB" id="A0AAJ0CF38"/>
<dbReference type="GO" id="GO:0003968">
    <property type="term" value="F:RNA-directed RNA polymerase activity"/>
    <property type="evidence" value="ECO:0007669"/>
    <property type="project" value="UniProtKB-KW"/>
</dbReference>
<dbReference type="EMBL" id="JASWJB010000301">
    <property type="protein sequence ID" value="KAK2591905.1"/>
    <property type="molecule type" value="Genomic_DNA"/>
</dbReference>
<evidence type="ECO:0000256" key="9">
    <source>
        <dbReference type="SAM" id="MobiDB-lite"/>
    </source>
</evidence>
<feature type="domain" description="RDRP C-terminal head" evidence="11">
    <location>
        <begin position="926"/>
        <end position="1060"/>
    </location>
</feature>
<evidence type="ECO:0000256" key="2">
    <source>
        <dbReference type="ARBA" id="ARBA00022484"/>
    </source>
</evidence>
<dbReference type="Pfam" id="PF05183">
    <property type="entry name" value="RdRP"/>
    <property type="match status" value="1"/>
</dbReference>
<keyword evidence="4 8" id="KW-0548">Nucleotidyltransferase</keyword>
<dbReference type="GO" id="GO:0031380">
    <property type="term" value="C:nuclear RNA-directed RNA polymerase complex"/>
    <property type="evidence" value="ECO:0007669"/>
    <property type="project" value="TreeGrafter"/>
</dbReference>
<dbReference type="Proteomes" id="UP001251528">
    <property type="component" value="Unassembled WGS sequence"/>
</dbReference>
<gene>
    <name evidence="12" type="ORF">QQS21_010403</name>
</gene>
<dbReference type="InterPro" id="IPR057596">
    <property type="entry name" value="RDRP_core"/>
</dbReference>
<evidence type="ECO:0000259" key="10">
    <source>
        <dbReference type="Pfam" id="PF05183"/>
    </source>
</evidence>
<evidence type="ECO:0000259" key="11">
    <source>
        <dbReference type="Pfam" id="PF26253"/>
    </source>
</evidence>
<keyword evidence="3 8" id="KW-0808">Transferase</keyword>
<keyword evidence="6" id="KW-0943">RNA-mediated gene silencing</keyword>
<evidence type="ECO:0000256" key="1">
    <source>
        <dbReference type="ARBA" id="ARBA00005762"/>
    </source>
</evidence>
<keyword evidence="5 8" id="KW-0694">RNA-binding</keyword>
<dbReference type="GO" id="GO:0003723">
    <property type="term" value="F:RNA binding"/>
    <property type="evidence" value="ECO:0007669"/>
    <property type="project" value="UniProtKB-KW"/>
</dbReference>
<feature type="region of interest" description="Disordered" evidence="9">
    <location>
        <begin position="1108"/>
        <end position="1142"/>
    </location>
</feature>
<evidence type="ECO:0000256" key="8">
    <source>
        <dbReference type="RuleBase" id="RU363098"/>
    </source>
</evidence>
<name>A0AAJ0CF38_9HYPO</name>
<organism evidence="12 13">
    <name type="scientific">Conoideocrella luteorostrata</name>
    <dbReference type="NCBI Taxonomy" id="1105319"/>
    <lineage>
        <taxon>Eukaryota</taxon>
        <taxon>Fungi</taxon>
        <taxon>Dikarya</taxon>
        <taxon>Ascomycota</taxon>
        <taxon>Pezizomycotina</taxon>
        <taxon>Sordariomycetes</taxon>
        <taxon>Hypocreomycetidae</taxon>
        <taxon>Hypocreales</taxon>
        <taxon>Clavicipitaceae</taxon>
        <taxon>Conoideocrella</taxon>
    </lineage>
</organism>
<comment type="similarity">
    <text evidence="1 8">Belongs to the RdRP family.</text>
</comment>
<evidence type="ECO:0000256" key="7">
    <source>
        <dbReference type="ARBA" id="ARBA00048744"/>
    </source>
</evidence>
<keyword evidence="13" id="KW-1185">Reference proteome</keyword>
<comment type="caution">
    <text evidence="12">The sequence shown here is derived from an EMBL/GenBank/DDBJ whole genome shotgun (WGS) entry which is preliminary data.</text>
</comment>
<dbReference type="EC" id="2.7.7.48" evidence="8"/>
<keyword evidence="2 8" id="KW-0696">RNA-directed RNA polymerase</keyword>
<comment type="catalytic activity">
    <reaction evidence="7 8">
        <text>RNA(n) + a ribonucleoside 5'-triphosphate = RNA(n+1) + diphosphate</text>
        <dbReference type="Rhea" id="RHEA:21248"/>
        <dbReference type="Rhea" id="RHEA-COMP:14527"/>
        <dbReference type="Rhea" id="RHEA-COMP:17342"/>
        <dbReference type="ChEBI" id="CHEBI:33019"/>
        <dbReference type="ChEBI" id="CHEBI:61557"/>
        <dbReference type="ChEBI" id="CHEBI:140395"/>
        <dbReference type="EC" id="2.7.7.48"/>
    </reaction>
</comment>
<dbReference type="PANTHER" id="PTHR23079">
    <property type="entry name" value="RNA-DEPENDENT RNA POLYMERASE"/>
    <property type="match status" value="1"/>
</dbReference>
<evidence type="ECO:0000313" key="12">
    <source>
        <dbReference type="EMBL" id="KAK2591905.1"/>
    </source>
</evidence>
<dbReference type="InterPro" id="IPR058752">
    <property type="entry name" value="RDRP_C_head"/>
</dbReference>
<proteinExistence type="inferred from homology"/>
<protein>
    <recommendedName>
        <fullName evidence="8">RNA-dependent RNA polymerase</fullName>
        <ecNumber evidence="8">2.7.7.48</ecNumber>
    </recommendedName>
</protein>